<dbReference type="AlphaFoldDB" id="A0A9D5KBA2"/>
<reference evidence="1" key="1">
    <citation type="submission" date="2019-11" db="EMBL/GenBank/DDBJ databases">
        <title>Microbial mats filling the niche in hypersaline microbial mats.</title>
        <authorList>
            <person name="Wong H.L."/>
            <person name="Macleod F.I."/>
            <person name="White R.A. III"/>
            <person name="Burns B.P."/>
        </authorList>
    </citation>
    <scope>NUCLEOTIDE SEQUENCE</scope>
    <source>
        <strain evidence="1">Bin_327</strain>
    </source>
</reference>
<name>A0A9D5KBA2_UNCW3</name>
<dbReference type="InterPro" id="IPR011990">
    <property type="entry name" value="TPR-like_helical_dom_sf"/>
</dbReference>
<comment type="caution">
    <text evidence="1">The sequence shown here is derived from an EMBL/GenBank/DDBJ whole genome shotgun (WGS) entry which is preliminary data.</text>
</comment>
<sequence>MIFWILPLLFLQTDSINEIDTDEFDLAKIEALADTLFSLGEYDAAALEYKRLLYYSTEMQGRYIDSVSGTPEGFCETFRGLKLALALYRNGEFDEADSIIYELDGPTARIVRAVLLIEEDNPYLAALAIDSTTREVMGARAYKLRGWAYFEAHDFWNAAREFSKAGKDSLGLLVGDLSDVKLKNPRTARWLSLIPGWGETYAGKPLFGLWALLVNAGDTYLIVDGIIDKRYLDAFLVYTFLWQRFYAGSMTNASQFAYEWNERKLTEVMDPIREEFGESKDLTLDLQTLHELYRIESTVRD</sequence>
<dbReference type="Proteomes" id="UP000630660">
    <property type="component" value="Unassembled WGS sequence"/>
</dbReference>
<dbReference type="Gene3D" id="1.25.40.10">
    <property type="entry name" value="Tetratricopeptide repeat domain"/>
    <property type="match status" value="1"/>
</dbReference>
<protein>
    <recommendedName>
        <fullName evidence="3">Tetratricopeptide repeat protein</fullName>
    </recommendedName>
</protein>
<evidence type="ECO:0000313" key="1">
    <source>
        <dbReference type="EMBL" id="MBD3364999.1"/>
    </source>
</evidence>
<organism evidence="1 2">
    <name type="scientific">candidate division WOR-3 bacterium</name>
    <dbReference type="NCBI Taxonomy" id="2052148"/>
    <lineage>
        <taxon>Bacteria</taxon>
        <taxon>Bacteria division WOR-3</taxon>
    </lineage>
</organism>
<accession>A0A9D5KBA2</accession>
<dbReference type="EMBL" id="WJKJ01000240">
    <property type="protein sequence ID" value="MBD3364999.1"/>
    <property type="molecule type" value="Genomic_DNA"/>
</dbReference>
<gene>
    <name evidence="1" type="ORF">GF359_07265</name>
</gene>
<evidence type="ECO:0008006" key="3">
    <source>
        <dbReference type="Google" id="ProtNLM"/>
    </source>
</evidence>
<dbReference type="SUPFAM" id="SSF48452">
    <property type="entry name" value="TPR-like"/>
    <property type="match status" value="1"/>
</dbReference>
<evidence type="ECO:0000313" key="2">
    <source>
        <dbReference type="Proteomes" id="UP000630660"/>
    </source>
</evidence>
<proteinExistence type="predicted"/>